<evidence type="ECO:0000256" key="1">
    <source>
        <dbReference type="ARBA" id="ARBA00004123"/>
    </source>
</evidence>
<dbReference type="PANTHER" id="PTHR19303:SF16">
    <property type="entry name" value="JERKY PROTEIN HOMOLOG-LIKE"/>
    <property type="match status" value="1"/>
</dbReference>
<dbReference type="Pfam" id="PF17919">
    <property type="entry name" value="RT_RNaseH_2"/>
    <property type="match status" value="1"/>
</dbReference>
<protein>
    <submittedName>
        <fullName evidence="4">Tc5 transposase DNA-binding domain</fullName>
    </submittedName>
</protein>
<keyword evidence="2 4" id="KW-0238">DNA-binding</keyword>
<feature type="domain" description="HTH CENPB-type" evidence="3">
    <location>
        <begin position="215"/>
        <end position="288"/>
    </location>
</feature>
<organism evidence="4 5">
    <name type="scientific">Popillia japonica</name>
    <name type="common">Japanese beetle</name>
    <dbReference type="NCBI Taxonomy" id="7064"/>
    <lineage>
        <taxon>Eukaryota</taxon>
        <taxon>Metazoa</taxon>
        <taxon>Ecdysozoa</taxon>
        <taxon>Arthropoda</taxon>
        <taxon>Hexapoda</taxon>
        <taxon>Insecta</taxon>
        <taxon>Pterygota</taxon>
        <taxon>Neoptera</taxon>
        <taxon>Endopterygota</taxon>
        <taxon>Coleoptera</taxon>
        <taxon>Polyphaga</taxon>
        <taxon>Scarabaeiformia</taxon>
        <taxon>Scarabaeidae</taxon>
        <taxon>Rutelinae</taxon>
        <taxon>Popillia</taxon>
    </lineage>
</organism>
<comment type="caution">
    <text evidence="4">The sequence shown here is derived from an EMBL/GenBank/DDBJ whole genome shotgun (WGS) entry which is preliminary data.</text>
</comment>
<dbReference type="Gene3D" id="1.10.10.60">
    <property type="entry name" value="Homeodomain-like"/>
    <property type="match status" value="1"/>
</dbReference>
<dbReference type="SMART" id="SM00674">
    <property type="entry name" value="CENPB"/>
    <property type="match status" value="1"/>
</dbReference>
<dbReference type="SUPFAM" id="SSF56672">
    <property type="entry name" value="DNA/RNA polymerases"/>
    <property type="match status" value="1"/>
</dbReference>
<dbReference type="GO" id="GO:0003677">
    <property type="term" value="F:DNA binding"/>
    <property type="evidence" value="ECO:0007669"/>
    <property type="project" value="UniProtKB-KW"/>
</dbReference>
<dbReference type="Pfam" id="PF03221">
    <property type="entry name" value="HTH_Tnp_Tc5"/>
    <property type="match status" value="1"/>
</dbReference>
<evidence type="ECO:0000313" key="4">
    <source>
        <dbReference type="EMBL" id="KAK9701590.1"/>
    </source>
</evidence>
<reference evidence="4 5" key="1">
    <citation type="journal article" date="2024" name="BMC Genomics">
        <title>De novo assembly and annotation of Popillia japonica's genome with initial clues to its potential as an invasive pest.</title>
        <authorList>
            <person name="Cucini C."/>
            <person name="Boschi S."/>
            <person name="Funari R."/>
            <person name="Cardaioli E."/>
            <person name="Iannotti N."/>
            <person name="Marturano G."/>
            <person name="Paoli F."/>
            <person name="Bruttini M."/>
            <person name="Carapelli A."/>
            <person name="Frati F."/>
            <person name="Nardi F."/>
        </authorList>
    </citation>
    <scope>NUCLEOTIDE SEQUENCE [LARGE SCALE GENOMIC DNA]</scope>
    <source>
        <strain evidence="4">DMR45628</strain>
    </source>
</reference>
<sequence length="378" mass="43210">MCIHHSRKGIIRIQGHAMCNAAQMLQRLMDAIFGPSMDDSVFLYLDDIIIVTTTFEKHLDVLQGAHRRNLEVLAFAPLLASPDYKKPFSIHYSASPVGLGCMSQTKENREVTVAYASRTLSEQERKYTVTELELAAVIHRKGSQNVIPDALNRTPYSEVNVLSMSPDDCGKDPWHKKMCKNVSVGEVTVGDWRRNRDDIEKWCLAKAGGSVQNPSRKTMTKCDHDKTSEALYIWFSPLRTKGTPVTGVMLKEKALYFHSQFKDGDEEFSTSVAWFDRWKKRYGMRQLNVCGEKLSANDEIIPAFTKSFKEFIKKEELSVEQIFIYDETGLNFRMLPQKNIGIYRPSFCILPTENCQPSFCVYRRRTNNATLYHCSTSP</sequence>
<dbReference type="PANTHER" id="PTHR19303">
    <property type="entry name" value="TRANSPOSON"/>
    <property type="match status" value="1"/>
</dbReference>
<name>A0AAW1JEQ4_POPJA</name>
<dbReference type="Gene3D" id="3.30.70.270">
    <property type="match status" value="1"/>
</dbReference>
<comment type="subcellular location">
    <subcellularLocation>
        <location evidence="1">Nucleus</location>
    </subcellularLocation>
</comment>
<evidence type="ECO:0000313" key="5">
    <source>
        <dbReference type="Proteomes" id="UP001458880"/>
    </source>
</evidence>
<dbReference type="InterPro" id="IPR041577">
    <property type="entry name" value="RT_RNaseH_2"/>
</dbReference>
<dbReference type="InterPro" id="IPR006600">
    <property type="entry name" value="HTH_CenpB_DNA-bd_dom"/>
</dbReference>
<dbReference type="GO" id="GO:0005634">
    <property type="term" value="C:nucleus"/>
    <property type="evidence" value="ECO:0007669"/>
    <property type="project" value="UniProtKB-SubCell"/>
</dbReference>
<accession>A0AAW1JEQ4</accession>
<dbReference type="InterPro" id="IPR043502">
    <property type="entry name" value="DNA/RNA_pol_sf"/>
</dbReference>
<evidence type="ECO:0000256" key="2">
    <source>
        <dbReference type="ARBA" id="ARBA00023125"/>
    </source>
</evidence>
<dbReference type="Proteomes" id="UP001458880">
    <property type="component" value="Unassembled WGS sequence"/>
</dbReference>
<dbReference type="GO" id="GO:0071897">
    <property type="term" value="P:DNA biosynthetic process"/>
    <property type="evidence" value="ECO:0007669"/>
    <property type="project" value="UniProtKB-ARBA"/>
</dbReference>
<evidence type="ECO:0000259" key="3">
    <source>
        <dbReference type="PROSITE" id="PS51253"/>
    </source>
</evidence>
<dbReference type="AlphaFoldDB" id="A0AAW1JEQ4"/>
<dbReference type="InterPro" id="IPR050863">
    <property type="entry name" value="CenT-Element_Derived"/>
</dbReference>
<dbReference type="EMBL" id="JASPKY010000411">
    <property type="protein sequence ID" value="KAK9701590.1"/>
    <property type="molecule type" value="Genomic_DNA"/>
</dbReference>
<keyword evidence="5" id="KW-1185">Reference proteome</keyword>
<dbReference type="SUPFAM" id="SSF46689">
    <property type="entry name" value="Homeodomain-like"/>
    <property type="match status" value="1"/>
</dbReference>
<dbReference type="InterPro" id="IPR009057">
    <property type="entry name" value="Homeodomain-like_sf"/>
</dbReference>
<dbReference type="PROSITE" id="PS51253">
    <property type="entry name" value="HTH_CENPB"/>
    <property type="match status" value="1"/>
</dbReference>
<dbReference type="InterPro" id="IPR043128">
    <property type="entry name" value="Rev_trsase/Diguanyl_cyclase"/>
</dbReference>
<gene>
    <name evidence="4" type="ORF">QE152_g30475</name>
</gene>
<proteinExistence type="predicted"/>